<dbReference type="InterPro" id="IPR005243">
    <property type="entry name" value="THIRX-like_proc"/>
</dbReference>
<dbReference type="InterPro" id="IPR036249">
    <property type="entry name" value="Thioredoxin-like_sf"/>
</dbReference>
<proteinExistence type="predicted"/>
<dbReference type="Pfam" id="PF13192">
    <property type="entry name" value="Thioredoxin_3"/>
    <property type="match status" value="1"/>
</dbReference>
<evidence type="ECO:0000259" key="1">
    <source>
        <dbReference type="Pfam" id="PF13192"/>
    </source>
</evidence>
<comment type="caution">
    <text evidence="2">The sequence shown here is derived from an EMBL/GenBank/DDBJ whole genome shotgun (WGS) entry which is preliminary data.</text>
</comment>
<feature type="domain" description="Thioredoxin-like fold" evidence="1">
    <location>
        <begin position="7"/>
        <end position="81"/>
    </location>
</feature>
<dbReference type="EMBL" id="VSSQ01046021">
    <property type="protein sequence ID" value="MPM99968.1"/>
    <property type="molecule type" value="Genomic_DNA"/>
</dbReference>
<dbReference type="PANTHER" id="PTHR36450">
    <property type="entry name" value="THIOREDOXIN"/>
    <property type="match status" value="1"/>
</dbReference>
<dbReference type="PANTHER" id="PTHR36450:SF1">
    <property type="entry name" value="THIOREDOXIN"/>
    <property type="match status" value="1"/>
</dbReference>
<dbReference type="NCBIfam" id="TIGR00412">
    <property type="entry name" value="redox_disulf_2"/>
    <property type="match status" value="1"/>
</dbReference>
<gene>
    <name evidence="2" type="ORF">SDC9_147163</name>
</gene>
<dbReference type="SUPFAM" id="SSF52833">
    <property type="entry name" value="Thioredoxin-like"/>
    <property type="match status" value="1"/>
</dbReference>
<organism evidence="2">
    <name type="scientific">bioreactor metagenome</name>
    <dbReference type="NCBI Taxonomy" id="1076179"/>
    <lineage>
        <taxon>unclassified sequences</taxon>
        <taxon>metagenomes</taxon>
        <taxon>ecological metagenomes</taxon>
    </lineage>
</organism>
<dbReference type="PIRSF" id="PIRSF037031">
    <property type="entry name" value="Redox_disulphide_2"/>
    <property type="match status" value="1"/>
</dbReference>
<reference evidence="2" key="1">
    <citation type="submission" date="2019-08" db="EMBL/GenBank/DDBJ databases">
        <authorList>
            <person name="Kucharzyk K."/>
            <person name="Murdoch R.W."/>
            <person name="Higgins S."/>
            <person name="Loffler F."/>
        </authorList>
    </citation>
    <scope>NUCLEOTIDE SEQUENCE</scope>
</reference>
<protein>
    <recommendedName>
        <fullName evidence="1">Thioredoxin-like fold domain-containing protein</fullName>
    </recommendedName>
</protein>
<accession>A0A645EFR4</accession>
<dbReference type="Gene3D" id="3.40.30.10">
    <property type="entry name" value="Glutaredoxin"/>
    <property type="match status" value="1"/>
</dbReference>
<sequence length="84" mass="9209">MKNKKQMEIKVLGTGCPKCKTLEKNTRDAVAGLGLEATISKVEDIVEIMSYGIMSTPALVIDEKVMVKGRVPSTEEIKDILSKK</sequence>
<dbReference type="AlphaFoldDB" id="A0A645EFR4"/>
<dbReference type="InterPro" id="IPR012336">
    <property type="entry name" value="Thioredoxin-like_fold"/>
</dbReference>
<name>A0A645EFR4_9ZZZZ</name>
<evidence type="ECO:0000313" key="2">
    <source>
        <dbReference type="EMBL" id="MPM99968.1"/>
    </source>
</evidence>